<dbReference type="Gene3D" id="3.10.400.10">
    <property type="entry name" value="Sulfate adenylyltransferase"/>
    <property type="match status" value="1"/>
</dbReference>
<proteinExistence type="predicted"/>
<dbReference type="InterPro" id="IPR009326">
    <property type="entry name" value="DUF984"/>
</dbReference>
<feature type="domain" description="ASCH" evidence="1">
    <location>
        <begin position="19"/>
        <end position="136"/>
    </location>
</feature>
<gene>
    <name evidence="2" type="ORF">BMI91_09645</name>
</gene>
<dbReference type="PANTHER" id="PTHR39203:SF1">
    <property type="entry name" value="CYTOPLASMIC PROTEIN"/>
    <property type="match status" value="1"/>
</dbReference>
<dbReference type="SMART" id="SM01022">
    <property type="entry name" value="ASCH"/>
    <property type="match status" value="1"/>
</dbReference>
<dbReference type="InterPro" id="IPR007374">
    <property type="entry name" value="ASCH_domain"/>
</dbReference>
<protein>
    <submittedName>
        <fullName evidence="2">ASCH domain-containing protein</fullName>
    </submittedName>
</protein>
<dbReference type="SUPFAM" id="SSF88697">
    <property type="entry name" value="PUA domain-like"/>
    <property type="match status" value="1"/>
</dbReference>
<dbReference type="CDD" id="cd06553">
    <property type="entry name" value="ASCH_Ef3133_like"/>
    <property type="match status" value="1"/>
</dbReference>
<dbReference type="PANTHER" id="PTHR39203">
    <property type="entry name" value="CYTOPLASMIC PROTEIN-RELATED"/>
    <property type="match status" value="1"/>
</dbReference>
<dbReference type="Proteomes" id="UP000190787">
    <property type="component" value="Unassembled WGS sequence"/>
</dbReference>
<dbReference type="EMBL" id="MPZV01000002">
    <property type="protein sequence ID" value="OOY24309.1"/>
    <property type="molecule type" value="Genomic_DNA"/>
</dbReference>
<dbReference type="Pfam" id="PF04266">
    <property type="entry name" value="ASCH"/>
    <property type="match status" value="1"/>
</dbReference>
<evidence type="ECO:0000313" key="2">
    <source>
        <dbReference type="EMBL" id="OOY24309.1"/>
    </source>
</evidence>
<reference evidence="2 3" key="1">
    <citation type="submission" date="2016-11" db="EMBL/GenBank/DDBJ databases">
        <title>A multilocus sequence analysis scheme for characterization of bacteria in the genus Thioclava.</title>
        <authorList>
            <person name="Liu Y."/>
            <person name="Shao Z."/>
        </authorList>
    </citation>
    <scope>NUCLEOTIDE SEQUENCE [LARGE SCALE GENOMIC DNA]</scope>
    <source>
        <strain evidence="2 3">TAW-CT134</strain>
    </source>
</reference>
<evidence type="ECO:0000259" key="1">
    <source>
        <dbReference type="SMART" id="SM01022"/>
    </source>
</evidence>
<dbReference type="InterPro" id="IPR015947">
    <property type="entry name" value="PUA-like_sf"/>
</dbReference>
<organism evidence="2 3">
    <name type="scientific">Thioclava sediminum</name>
    <dbReference type="NCBI Taxonomy" id="1915319"/>
    <lineage>
        <taxon>Bacteria</taxon>
        <taxon>Pseudomonadati</taxon>
        <taxon>Pseudomonadota</taxon>
        <taxon>Alphaproteobacteria</taxon>
        <taxon>Rhodobacterales</taxon>
        <taxon>Paracoccaceae</taxon>
        <taxon>Thioclava</taxon>
    </lineage>
</organism>
<keyword evidence="3" id="KW-1185">Reference proteome</keyword>
<comment type="caution">
    <text evidence="2">The sequence shown here is derived from an EMBL/GenBank/DDBJ whole genome shotgun (WGS) entry which is preliminary data.</text>
</comment>
<accession>A0ABX3MYM5</accession>
<sequence length="155" mass="17514">MLFNPLPPSPKEAPMPITFTFGDSRELCDQLLGLIRQGKKTATCGALTYFTEGGEDMPVEGRRDIALDWDGKPAVMIETVEVTIRRFCDVDEDFALAEGEDETLEGWRQGHQAYFERNGGFTPEMELVCERFRLVKDYQGEPDGPEETPLRHPEA</sequence>
<name>A0ABX3MYM5_9RHOB</name>
<evidence type="ECO:0000313" key="3">
    <source>
        <dbReference type="Proteomes" id="UP000190787"/>
    </source>
</evidence>